<dbReference type="PANTHER" id="PTHR11548:SF1">
    <property type="entry name" value="THYMIDYLATE SYNTHASE 1"/>
    <property type="match status" value="1"/>
</dbReference>
<evidence type="ECO:0000313" key="11">
    <source>
        <dbReference type="Proteomes" id="UP000032402"/>
    </source>
</evidence>
<dbReference type="PANTHER" id="PTHR11548">
    <property type="entry name" value="THYMIDYLATE SYNTHASE 1"/>
    <property type="match status" value="1"/>
</dbReference>
<proteinExistence type="inferred from homology"/>
<dbReference type="RefSeq" id="YP_009218273.1">
    <property type="nucleotide sequence ID" value="NC_029009.1"/>
</dbReference>
<dbReference type="Gene3D" id="3.30.572.10">
    <property type="entry name" value="Thymidylate synthase/dCMP hydroxymethylase domain"/>
    <property type="match status" value="1"/>
</dbReference>
<keyword evidence="7" id="KW-0545">Nucleotide biosynthesis</keyword>
<organism evidence="10 11">
    <name type="scientific">Enterococcus phage EFDG1</name>
    <dbReference type="NCBI Taxonomy" id="1597976"/>
    <lineage>
        <taxon>Viruses</taxon>
        <taxon>Duplodnaviria</taxon>
        <taxon>Heunggongvirae</taxon>
        <taxon>Uroviricota</taxon>
        <taxon>Caudoviricetes</taxon>
        <taxon>Herelleviridae</taxon>
        <taxon>Brockvirinae</taxon>
        <taxon>Schiekvirus</taxon>
        <taxon>Schiekvirus EFDG1</taxon>
    </lineage>
</organism>
<keyword evidence="6 10" id="KW-0808">Transferase</keyword>
<dbReference type="GO" id="GO:0004799">
    <property type="term" value="F:thymidylate synthase activity"/>
    <property type="evidence" value="ECO:0007669"/>
    <property type="project" value="UniProtKB-EC"/>
</dbReference>
<comment type="subunit">
    <text evidence="2">Homodimer.</text>
</comment>
<dbReference type="CDD" id="cd00351">
    <property type="entry name" value="TS_Pyrimidine_HMase"/>
    <property type="match status" value="1"/>
</dbReference>
<dbReference type="Proteomes" id="UP000032402">
    <property type="component" value="Segment"/>
</dbReference>
<dbReference type="GO" id="GO:0006231">
    <property type="term" value="P:dTMP biosynthetic process"/>
    <property type="evidence" value="ECO:0007669"/>
    <property type="project" value="InterPro"/>
</dbReference>
<keyword evidence="11" id="KW-1185">Reference proteome</keyword>
<dbReference type="GO" id="GO:0032259">
    <property type="term" value="P:methylation"/>
    <property type="evidence" value="ECO:0007669"/>
    <property type="project" value="UniProtKB-KW"/>
</dbReference>
<feature type="domain" description="Thymidylate synthase/dCMP hydroxymethylase" evidence="9">
    <location>
        <begin position="6"/>
        <end position="320"/>
    </location>
</feature>
<keyword evidence="5 10" id="KW-0489">Methyltransferase</keyword>
<name>A0A0C5KKV9_9CAUD</name>
<feature type="active site" evidence="8">
    <location>
        <position position="194"/>
    </location>
</feature>
<sequence length="320" mass="37190">MSFDKIYADLVLAIKEKGILQNPDEVRAHYEDGEPAPAYAIEGVSFEITSDMGLPILKSKFVGSKWAFTELEWIWQAMSNNVKWLQERGVTIWDEWEQEDGTIGKAYGWQLRNKKRKVQLDTNNEFYVASPEDFFPEEDIMVDVNPETKDYKCYVKFNQVETILYQLKYNRSSRRIMTTLWDVEDLDEMALEPCVWATHWTVQGGKLNLHVKQRSADVCLGLPFNVLQYHALHVVMSKVSGLELGTMFWNIDNAHIYDRHMVQAVEQVTAPMTEEVLNAEPKLVLPWEEANMTNFFECPLSELKVEGYKHNGRFNYEVAI</sequence>
<dbReference type="EC" id="2.1.1.45" evidence="3"/>
<evidence type="ECO:0000256" key="2">
    <source>
        <dbReference type="ARBA" id="ARBA00011738"/>
    </source>
</evidence>
<dbReference type="EMBL" id="KP339049">
    <property type="protein sequence ID" value="AJP61379.1"/>
    <property type="molecule type" value="Genomic_DNA"/>
</dbReference>
<evidence type="ECO:0000256" key="8">
    <source>
        <dbReference type="PROSITE-ProRule" id="PRU10016"/>
    </source>
</evidence>
<dbReference type="SUPFAM" id="SSF55831">
    <property type="entry name" value="Thymidylate synthase/dCMP hydroxymethylase"/>
    <property type="match status" value="1"/>
</dbReference>
<evidence type="ECO:0000259" key="9">
    <source>
        <dbReference type="Pfam" id="PF00303"/>
    </source>
</evidence>
<evidence type="ECO:0000256" key="6">
    <source>
        <dbReference type="ARBA" id="ARBA00022679"/>
    </source>
</evidence>
<evidence type="ECO:0000256" key="7">
    <source>
        <dbReference type="ARBA" id="ARBA00022727"/>
    </source>
</evidence>
<dbReference type="InterPro" id="IPR023451">
    <property type="entry name" value="Thymidate_synth/dCMP_Mease_dom"/>
</dbReference>
<evidence type="ECO:0000256" key="3">
    <source>
        <dbReference type="ARBA" id="ARBA00011947"/>
    </source>
</evidence>
<dbReference type="PROSITE" id="PS00091">
    <property type="entry name" value="THYMIDYLATE_SYNTHASE"/>
    <property type="match status" value="1"/>
</dbReference>
<evidence type="ECO:0000256" key="5">
    <source>
        <dbReference type="ARBA" id="ARBA00022603"/>
    </source>
</evidence>
<dbReference type="InterPro" id="IPR000398">
    <property type="entry name" value="Thymidylate_synthase"/>
</dbReference>
<evidence type="ECO:0000256" key="1">
    <source>
        <dbReference type="ARBA" id="ARBA00009972"/>
    </source>
</evidence>
<dbReference type="KEGG" id="vg:26644389"/>
<dbReference type="PRINTS" id="PR00108">
    <property type="entry name" value="THYMDSNTHASE"/>
</dbReference>
<reference evidence="10 11" key="1">
    <citation type="journal article" date="2015" name="Appl. Environ. Microbiol.">
        <title>Targeting Enterococcus faecalis Biofilms with Phage Therapy.</title>
        <authorList>
            <person name="Khalifa L."/>
            <person name="Brosh Y."/>
            <person name="Gelman D."/>
            <person name="Coppenhagen-Glazer S."/>
            <person name="Beyth S."/>
            <person name="Poradosu-Cohen R."/>
            <person name="Que Y.A."/>
            <person name="Beyth N."/>
            <person name="Hazan R."/>
        </authorList>
    </citation>
    <scope>NUCLEOTIDE SEQUENCE [LARGE SCALE GENOMIC DNA]</scope>
</reference>
<dbReference type="InterPro" id="IPR045097">
    <property type="entry name" value="Thymidate_synth/dCMP_Mease"/>
</dbReference>
<comment type="similarity">
    <text evidence="1">Belongs to the thymidylate synthase family.</text>
</comment>
<accession>A0A0C5KKV9</accession>
<dbReference type="GeneID" id="26644389"/>
<dbReference type="Pfam" id="PF00303">
    <property type="entry name" value="Thymidylat_synt"/>
    <property type="match status" value="1"/>
</dbReference>
<evidence type="ECO:0000256" key="4">
    <source>
        <dbReference type="ARBA" id="ARBA00015931"/>
    </source>
</evidence>
<protein>
    <recommendedName>
        <fullName evidence="4">Thymidylate synthase</fullName>
        <ecNumber evidence="3">2.1.1.45</ecNumber>
    </recommendedName>
</protein>
<dbReference type="InterPro" id="IPR036926">
    <property type="entry name" value="Thymidate_synth/dCMP_Mease_sf"/>
</dbReference>
<evidence type="ECO:0000313" key="10">
    <source>
        <dbReference type="EMBL" id="AJP61379.1"/>
    </source>
</evidence>
<dbReference type="NCBIfam" id="TIGR03284">
    <property type="entry name" value="thym_sym"/>
    <property type="match status" value="1"/>
</dbReference>
<dbReference type="InterPro" id="IPR020940">
    <property type="entry name" value="Thymidylate_synthase_AS"/>
</dbReference>
<dbReference type="OrthoDB" id="13491at10239"/>